<evidence type="ECO:0000256" key="1">
    <source>
        <dbReference type="ARBA" id="ARBA00022630"/>
    </source>
</evidence>
<dbReference type="Gene3D" id="2.40.30.10">
    <property type="entry name" value="Translation factors"/>
    <property type="match status" value="1"/>
</dbReference>
<dbReference type="PANTHER" id="PTHR19384">
    <property type="entry name" value="NITRIC OXIDE SYNTHASE-RELATED"/>
    <property type="match status" value="1"/>
</dbReference>
<dbReference type="Pfam" id="PF03929">
    <property type="entry name" value="PepSY_TM"/>
    <property type="match status" value="1"/>
</dbReference>
<dbReference type="InterPro" id="IPR029039">
    <property type="entry name" value="Flavoprotein-like_sf"/>
</dbReference>
<keyword evidence="2" id="KW-0288">FMN</keyword>
<evidence type="ECO:0000256" key="2">
    <source>
        <dbReference type="ARBA" id="ARBA00022643"/>
    </source>
</evidence>
<dbReference type="Proteomes" id="UP000662770">
    <property type="component" value="Chromosome"/>
</dbReference>
<keyword evidence="1" id="KW-0285">Flavoprotein</keyword>
<accession>A0ABX7QPF9</accession>
<dbReference type="InterPro" id="IPR001709">
    <property type="entry name" value="Flavoprot_Pyr_Nucl_cyt_Rdtase"/>
</dbReference>
<dbReference type="Gene3D" id="3.40.50.360">
    <property type="match status" value="1"/>
</dbReference>
<dbReference type="InterPro" id="IPR005625">
    <property type="entry name" value="PepSY-ass_TM"/>
</dbReference>
<dbReference type="InterPro" id="IPR017927">
    <property type="entry name" value="FAD-bd_FR_type"/>
</dbReference>
<keyword evidence="9" id="KW-1185">Reference proteome</keyword>
<feature type="domain" description="Flavodoxin-like" evidence="6">
    <location>
        <begin position="367"/>
        <end position="504"/>
    </location>
</feature>
<keyword evidence="5" id="KW-0812">Transmembrane</keyword>
<evidence type="ECO:0000259" key="6">
    <source>
        <dbReference type="PROSITE" id="PS50902"/>
    </source>
</evidence>
<dbReference type="Gene3D" id="3.40.50.80">
    <property type="entry name" value="Nucleotide-binding domain of ferredoxin-NADP reductase (FNR) module"/>
    <property type="match status" value="1"/>
</dbReference>
<dbReference type="InterPro" id="IPR008254">
    <property type="entry name" value="Flavodoxin/NO_synth"/>
</dbReference>
<proteinExistence type="predicted"/>
<dbReference type="PRINTS" id="PR00369">
    <property type="entry name" value="FLAVODOXIN"/>
</dbReference>
<feature type="transmembrane region" description="Helical" evidence="5">
    <location>
        <begin position="189"/>
        <end position="211"/>
    </location>
</feature>
<gene>
    <name evidence="8" type="ORF">JYB87_13830</name>
</gene>
<dbReference type="EMBL" id="CP071503">
    <property type="protein sequence ID" value="QSX32816.1"/>
    <property type="molecule type" value="Genomic_DNA"/>
</dbReference>
<dbReference type="InterPro" id="IPR001094">
    <property type="entry name" value="Flavdoxin-like"/>
</dbReference>
<protein>
    <recommendedName>
        <fullName evidence="4">NADPH--hemoprotein reductase</fullName>
        <ecNumber evidence="4">1.6.2.4</ecNumber>
    </recommendedName>
</protein>
<evidence type="ECO:0000256" key="5">
    <source>
        <dbReference type="SAM" id="Phobius"/>
    </source>
</evidence>
<evidence type="ECO:0000256" key="3">
    <source>
        <dbReference type="ARBA" id="ARBA00022982"/>
    </source>
</evidence>
<dbReference type="SUPFAM" id="SSF52218">
    <property type="entry name" value="Flavoproteins"/>
    <property type="match status" value="1"/>
</dbReference>
<dbReference type="PROSITE" id="PS51384">
    <property type="entry name" value="FAD_FR"/>
    <property type="match status" value="1"/>
</dbReference>
<dbReference type="PROSITE" id="PS50902">
    <property type="entry name" value="FLAVODOXIN_LIKE"/>
    <property type="match status" value="1"/>
</dbReference>
<dbReference type="PANTHER" id="PTHR19384:SF17">
    <property type="entry name" value="NADPH--CYTOCHROME P450 REDUCTASE"/>
    <property type="match status" value="1"/>
</dbReference>
<reference evidence="8 9" key="1">
    <citation type="submission" date="2021-03" db="EMBL/GenBank/DDBJ databases">
        <title>Novel species identification of genus Shewanella.</title>
        <authorList>
            <person name="Liu G."/>
            <person name="Zhang Q."/>
        </authorList>
    </citation>
    <scope>NUCLEOTIDE SEQUENCE [LARGE SCALE GENOMIC DNA]</scope>
    <source>
        <strain evidence="8 9">FJAT-51800</strain>
    </source>
</reference>
<keyword evidence="5" id="KW-0472">Membrane</keyword>
<sequence>MSKKWIQRISFRLHQWLGLASALVLLIVGFTGGLLALEDQITAAWPTEKVTPQTRILAPAALLPAVTLPGKKLERIYLAPEADEPGKALYRDEESKQREWRIFNPYTGQILGNRPAISEFFGDVMALHRWLLMPNSIGSLFTGTSAVMAIIFLIAGLIRRAPDNWRNVKDWLVWKKGSSGRHLLWQWHALLGTWFFIPIFIMALTGPWFAFDWYRDGVRSMLETPKERVAQKSSSTEVNLDAVGATLQSELPNGQFARLYMPRRPGDALNVRYLAPDAPHPQAYSSLSLDLATGKLLSQQHYDELSGGDFILANIYAFHTGLFFGLPGRIIWSLAGFAFGSFAITGIWLFFNRRARPKESVSGHADTLIAYASQSGTAAAYGKRLQAWFEQQQLSTHLRCVSKLQPEELSEYRQVLLLASTYGEGQPPDTALAFQQRLAQANTALHNVQVAVLAFGDSQYQQFCAFGHWLSRRLQELGAVQLIPLTEVDRGAEHTISQWNQSLAERLQLSLDKLDSGFVEAHVVEHRCLNPDSGREVYDIELQLTGEWQAGDLLELMPIVSESVSREYLNLLGFTGDEPVELADKTLSLWRVQALTKEFGTDAISTTQYLQQTPDLAVRSYSIASAGTAPHVRLMVRKVTLEDGRFGRASGLLAHAKLGDKLSVRLKPHQGFRLPEQDLPLIMIGAGTGLAPYLGFLQQRQHVKHGSDTWLLFGERYADSDAYYRDELAQYLANGSLTKLDCAWSRSHNADDQGQYVQQLLAPQQPLLVDYLANGAHIYVCGSIEGIGVGVHQALLSLLGAEQVNQLLEQGRYHRDLY</sequence>
<feature type="domain" description="FAD-binding FR-type" evidence="7">
    <location>
        <begin position="516"/>
        <end position="675"/>
    </location>
</feature>
<feature type="transmembrane region" description="Helical" evidence="5">
    <location>
        <begin position="330"/>
        <end position="351"/>
    </location>
</feature>
<name>A0ABX7QPF9_9GAMM</name>
<dbReference type="InterPro" id="IPR017938">
    <property type="entry name" value="Riboflavin_synthase-like_b-brl"/>
</dbReference>
<organism evidence="8 9">
    <name type="scientific">Shewanella avicenniae</name>
    <dbReference type="NCBI Taxonomy" id="2814294"/>
    <lineage>
        <taxon>Bacteria</taxon>
        <taxon>Pseudomonadati</taxon>
        <taxon>Pseudomonadota</taxon>
        <taxon>Gammaproteobacteria</taxon>
        <taxon>Alteromonadales</taxon>
        <taxon>Shewanellaceae</taxon>
        <taxon>Shewanella</taxon>
    </lineage>
</organism>
<dbReference type="EC" id="1.6.2.4" evidence="4"/>
<evidence type="ECO:0000259" key="7">
    <source>
        <dbReference type="PROSITE" id="PS51384"/>
    </source>
</evidence>
<dbReference type="RefSeq" id="WP_207354056.1">
    <property type="nucleotide sequence ID" value="NZ_CP071503.1"/>
</dbReference>
<keyword evidence="3" id="KW-0249">Electron transport</keyword>
<feature type="transmembrane region" description="Helical" evidence="5">
    <location>
        <begin position="137"/>
        <end position="158"/>
    </location>
</feature>
<keyword evidence="3" id="KW-0813">Transport</keyword>
<evidence type="ECO:0000313" key="8">
    <source>
        <dbReference type="EMBL" id="QSX32816.1"/>
    </source>
</evidence>
<dbReference type="SUPFAM" id="SSF52343">
    <property type="entry name" value="Ferredoxin reductase-like, C-terminal NADP-linked domain"/>
    <property type="match status" value="1"/>
</dbReference>
<dbReference type="InterPro" id="IPR001433">
    <property type="entry name" value="OxRdtase_FAD/NAD-bd"/>
</dbReference>
<dbReference type="InterPro" id="IPR039261">
    <property type="entry name" value="FNR_nucleotide-bd"/>
</dbReference>
<keyword evidence="5" id="KW-1133">Transmembrane helix</keyword>
<dbReference type="SUPFAM" id="SSF63380">
    <property type="entry name" value="Riboflavin synthase domain-like"/>
    <property type="match status" value="1"/>
</dbReference>
<evidence type="ECO:0000313" key="9">
    <source>
        <dbReference type="Proteomes" id="UP000662770"/>
    </source>
</evidence>
<dbReference type="PRINTS" id="PR00371">
    <property type="entry name" value="FPNCR"/>
</dbReference>
<dbReference type="Pfam" id="PF00258">
    <property type="entry name" value="Flavodoxin_1"/>
    <property type="match status" value="1"/>
</dbReference>
<dbReference type="Pfam" id="PF00175">
    <property type="entry name" value="NAD_binding_1"/>
    <property type="match status" value="1"/>
</dbReference>
<evidence type="ECO:0000256" key="4">
    <source>
        <dbReference type="ARBA" id="ARBA00023797"/>
    </source>
</evidence>